<proteinExistence type="predicted"/>
<evidence type="ECO:0000256" key="1">
    <source>
        <dbReference type="SAM" id="Phobius"/>
    </source>
</evidence>
<gene>
    <name evidence="2" type="ORF">SAMN04489718_0798</name>
</gene>
<keyword evidence="1" id="KW-0812">Transmembrane</keyword>
<feature type="transmembrane region" description="Helical" evidence="1">
    <location>
        <begin position="346"/>
        <end position="363"/>
    </location>
</feature>
<feature type="transmembrane region" description="Helical" evidence="1">
    <location>
        <begin position="148"/>
        <end position="165"/>
    </location>
</feature>
<feature type="transmembrane region" description="Helical" evidence="1">
    <location>
        <begin position="314"/>
        <end position="334"/>
    </location>
</feature>
<dbReference type="OrthoDB" id="7698234at2"/>
<dbReference type="STRING" id="995062.SAMN04489718_0798"/>
<organism evidence="2 3">
    <name type="scientific">Actinopolyspora saharensis</name>
    <dbReference type="NCBI Taxonomy" id="995062"/>
    <lineage>
        <taxon>Bacteria</taxon>
        <taxon>Bacillati</taxon>
        <taxon>Actinomycetota</taxon>
        <taxon>Actinomycetes</taxon>
        <taxon>Actinopolysporales</taxon>
        <taxon>Actinopolysporaceae</taxon>
        <taxon>Actinopolyspora</taxon>
    </lineage>
</organism>
<dbReference type="InterPro" id="IPR010640">
    <property type="entry name" value="Low_temperature_requirement_A"/>
</dbReference>
<feature type="transmembrane region" description="Helical" evidence="1">
    <location>
        <begin position="283"/>
        <end position="302"/>
    </location>
</feature>
<dbReference type="Pfam" id="PF06772">
    <property type="entry name" value="LtrA"/>
    <property type="match status" value="1"/>
</dbReference>
<dbReference type="PANTHER" id="PTHR36840">
    <property type="entry name" value="BLL5714 PROTEIN"/>
    <property type="match status" value="1"/>
</dbReference>
<dbReference type="PANTHER" id="PTHR36840:SF1">
    <property type="entry name" value="BLL5714 PROTEIN"/>
    <property type="match status" value="1"/>
</dbReference>
<keyword evidence="3" id="KW-1185">Reference proteome</keyword>
<dbReference type="Proteomes" id="UP000199301">
    <property type="component" value="Unassembled WGS sequence"/>
</dbReference>
<dbReference type="AlphaFoldDB" id="A0A1H0Z2A9"/>
<feature type="transmembrane region" description="Helical" evidence="1">
    <location>
        <begin position="26"/>
        <end position="46"/>
    </location>
</feature>
<dbReference type="RefSeq" id="WP_092521104.1">
    <property type="nucleotide sequence ID" value="NZ_FNKO01000001.1"/>
</dbReference>
<reference evidence="3" key="1">
    <citation type="submission" date="2016-10" db="EMBL/GenBank/DDBJ databases">
        <authorList>
            <person name="Varghese N."/>
            <person name="Submissions S."/>
        </authorList>
    </citation>
    <scope>NUCLEOTIDE SEQUENCE [LARGE SCALE GENOMIC DNA]</scope>
    <source>
        <strain evidence="3">DSM 45459</strain>
    </source>
</reference>
<name>A0A1H0Z2A9_9ACTN</name>
<feature type="transmembrane region" description="Helical" evidence="1">
    <location>
        <begin position="369"/>
        <end position="388"/>
    </location>
</feature>
<evidence type="ECO:0000313" key="2">
    <source>
        <dbReference type="EMBL" id="SDQ21470.1"/>
    </source>
</evidence>
<sequence>MADQDNEAAESRPRLMRVPGTGRSEVAPIELFFDLVYVFAIIQVSHTLLDELNWLGALRVALLFGAVWWAWNYSAWAMNWLNPHSGAVRVLNLLLMLAALGMSLGLPHAFAEDGLLFAGCYVLAQVGRAAFMVVALRGHVLSGNYANLLAWSATAGVLWIVGALFPPELRLVWWLVALAVDVAAPRFEFRFPLLGAAPMHTWPTDPEHLAERNRGVFIIALGESILIMGFTLSELDPIPPGAVAATVLGFLGLFVQWWAYFALAGHNTQASRGDASTSALRSAFAYAHALMVAGAIVVAVSIELRLTHEHTGPSLVLTTVGGPLIYLLGNILFLRSRTGAVARARYAAAGALVLVGVAGLVLGHAMPPLLLGVATVLIMGVLAVSTQLNSSQSAAEAVE</sequence>
<feature type="transmembrane region" description="Helical" evidence="1">
    <location>
        <begin position="91"/>
        <end position="110"/>
    </location>
</feature>
<protein>
    <submittedName>
        <fullName evidence="2">Low temperature requirement protein LtrA</fullName>
    </submittedName>
</protein>
<keyword evidence="1" id="KW-0472">Membrane</keyword>
<keyword evidence="1" id="KW-1133">Transmembrane helix</keyword>
<feature type="transmembrane region" description="Helical" evidence="1">
    <location>
        <begin position="116"/>
        <end position="136"/>
    </location>
</feature>
<accession>A0A1H0Z2A9</accession>
<feature type="transmembrane region" description="Helical" evidence="1">
    <location>
        <begin position="241"/>
        <end position="263"/>
    </location>
</feature>
<evidence type="ECO:0000313" key="3">
    <source>
        <dbReference type="Proteomes" id="UP000199301"/>
    </source>
</evidence>
<dbReference type="EMBL" id="FNKO01000001">
    <property type="protein sequence ID" value="SDQ21470.1"/>
    <property type="molecule type" value="Genomic_DNA"/>
</dbReference>
<feature type="transmembrane region" description="Helical" evidence="1">
    <location>
        <begin position="52"/>
        <end position="71"/>
    </location>
</feature>